<dbReference type="EMBL" id="CAJNOL010001055">
    <property type="protein sequence ID" value="CAF1276965.1"/>
    <property type="molecule type" value="Genomic_DNA"/>
</dbReference>
<proteinExistence type="predicted"/>
<accession>A0A814MU54</accession>
<dbReference type="EMBL" id="CAJNOH010000594">
    <property type="protein sequence ID" value="CAF1083783.1"/>
    <property type="molecule type" value="Genomic_DNA"/>
</dbReference>
<reference evidence="2" key="1">
    <citation type="submission" date="2021-02" db="EMBL/GenBank/DDBJ databases">
        <authorList>
            <person name="Nowell W R."/>
        </authorList>
    </citation>
    <scope>NUCLEOTIDE SEQUENCE</scope>
</reference>
<dbReference type="AlphaFoldDB" id="A0A814MU54"/>
<sequence length="591" mass="67222">MTGDAALQLMMTYEKGQLDNITSIVLRVARPTRRIPILINQWDDTEAIVFLTIIHNFDTTIAGVIKGIWSRILRRTLGSQNCIPCFRPLVLRLGLLGYHWPFRTGIFFTTYHHDIVAQAANVLQSIVEWNNMQKSNLHCDVLLLPALSTEPVAKAIYNAGFFPMPLPPTHLLDLRPHHGKTWNEYMKTLKRTNRRPYLQQFLNKGGIIEEVHDLSNVEVSTMICRQWENIARFRQEKHEPPTLVRPSVQFIAAIGHVMTESYRSAIFLRFNNEVIASSVIFKFPNKLLTTDIHGLTHEKARPMKAYFVMLQWVIKEALDKKYDFVDFGPTTPEPKIDLGCIQIPMEAGGYCGNPIIAFGIKKCGGLVDTVHMKKNPSQQATHEHKRFKIKTSSLTTSTQQLVASDLTHQIISNDSYVAQAQDSSERQHSTSAILQLDHINRLMNNNSSRAEILGDVIEISDKQAIYRPKNFKPIKKKKPVDSDSTDQFRQHSPNKHNFPKIKNYAGSKSQNGFLSTKDEHAPIIPLYQHENLNLSMIGNHNEANNSELMCRSVLETQVLKETPTSNKDTDIILQLAPSYPHSPYPQPITIL</sequence>
<evidence type="ECO:0000313" key="5">
    <source>
        <dbReference type="Proteomes" id="UP000663870"/>
    </source>
</evidence>
<dbReference type="Proteomes" id="UP000663854">
    <property type="component" value="Unassembled WGS sequence"/>
</dbReference>
<organism evidence="2 4">
    <name type="scientific">Rotaria sordida</name>
    <dbReference type="NCBI Taxonomy" id="392033"/>
    <lineage>
        <taxon>Eukaryota</taxon>
        <taxon>Metazoa</taxon>
        <taxon>Spiralia</taxon>
        <taxon>Gnathifera</taxon>
        <taxon>Rotifera</taxon>
        <taxon>Eurotatoria</taxon>
        <taxon>Bdelloidea</taxon>
        <taxon>Philodinida</taxon>
        <taxon>Philodinidae</taxon>
        <taxon>Rotaria</taxon>
    </lineage>
</organism>
<dbReference type="Gene3D" id="3.40.630.30">
    <property type="match status" value="1"/>
</dbReference>
<evidence type="ECO:0000313" key="3">
    <source>
        <dbReference type="EMBL" id="CAF1276965.1"/>
    </source>
</evidence>
<protein>
    <recommendedName>
        <fullName evidence="6">BioF2-like acetyltransferase domain-containing protein</fullName>
    </recommendedName>
</protein>
<dbReference type="InterPro" id="IPR016181">
    <property type="entry name" value="Acyl_CoA_acyltransferase"/>
</dbReference>
<keyword evidence="5" id="KW-1185">Reference proteome</keyword>
<evidence type="ECO:0008006" key="6">
    <source>
        <dbReference type="Google" id="ProtNLM"/>
    </source>
</evidence>
<name>A0A814MU54_9BILA</name>
<evidence type="ECO:0000313" key="4">
    <source>
        <dbReference type="Proteomes" id="UP000663854"/>
    </source>
</evidence>
<dbReference type="Proteomes" id="UP000663870">
    <property type="component" value="Unassembled WGS sequence"/>
</dbReference>
<feature type="region of interest" description="Disordered" evidence="1">
    <location>
        <begin position="471"/>
        <end position="503"/>
    </location>
</feature>
<comment type="caution">
    <text evidence="2">The sequence shown here is derived from an EMBL/GenBank/DDBJ whole genome shotgun (WGS) entry which is preliminary data.</text>
</comment>
<gene>
    <name evidence="3" type="ORF">JXQ802_LOCUS28288</name>
    <name evidence="2" type="ORF">PYM288_LOCUS18809</name>
</gene>
<dbReference type="SUPFAM" id="SSF55729">
    <property type="entry name" value="Acyl-CoA N-acyltransferases (Nat)"/>
    <property type="match status" value="1"/>
</dbReference>
<evidence type="ECO:0000256" key="1">
    <source>
        <dbReference type="SAM" id="MobiDB-lite"/>
    </source>
</evidence>
<evidence type="ECO:0000313" key="2">
    <source>
        <dbReference type="EMBL" id="CAF1083783.1"/>
    </source>
</evidence>